<comment type="subcellular location">
    <subcellularLocation>
        <location evidence="1">Secreted</location>
    </subcellularLocation>
</comment>
<dbReference type="EMBL" id="FOTW01000005">
    <property type="protein sequence ID" value="SFL53225.1"/>
    <property type="molecule type" value="Genomic_DNA"/>
</dbReference>
<gene>
    <name evidence="4" type="ORF">SAMN02982985_00546</name>
</gene>
<reference evidence="4 5" key="1">
    <citation type="submission" date="2016-10" db="EMBL/GenBank/DDBJ databases">
        <authorList>
            <person name="de Groot N.N."/>
        </authorList>
    </citation>
    <scope>NUCLEOTIDE SEQUENCE [LARGE SCALE GENOMIC DNA]</scope>
    <source>
        <strain evidence="4 5">ATCC 43154</strain>
    </source>
</reference>
<keyword evidence="5" id="KW-1185">Reference proteome</keyword>
<dbReference type="InterPro" id="IPR011330">
    <property type="entry name" value="Glyco_hydro/deAcase_b/a-brl"/>
</dbReference>
<evidence type="ECO:0000256" key="1">
    <source>
        <dbReference type="ARBA" id="ARBA00004613"/>
    </source>
</evidence>
<dbReference type="GO" id="GO:0005975">
    <property type="term" value="P:carbohydrate metabolic process"/>
    <property type="evidence" value="ECO:0007669"/>
    <property type="project" value="InterPro"/>
</dbReference>
<dbReference type="PANTHER" id="PTHR34216">
    <property type="match status" value="1"/>
</dbReference>
<protein>
    <submittedName>
        <fullName evidence="4">Polysaccharide deacetylase</fullName>
    </submittedName>
</protein>
<evidence type="ECO:0000313" key="5">
    <source>
        <dbReference type="Proteomes" id="UP000199470"/>
    </source>
</evidence>
<evidence type="ECO:0000256" key="2">
    <source>
        <dbReference type="ARBA" id="ARBA00022729"/>
    </source>
</evidence>
<dbReference type="CDD" id="cd10918">
    <property type="entry name" value="CE4_NodB_like_5s_6s"/>
    <property type="match status" value="1"/>
</dbReference>
<dbReference type="RefSeq" id="WP_245774057.1">
    <property type="nucleotide sequence ID" value="NZ_FOTW01000005.1"/>
</dbReference>
<dbReference type="Gene3D" id="3.20.20.370">
    <property type="entry name" value="Glycoside hydrolase/deacetylase"/>
    <property type="match status" value="1"/>
</dbReference>
<accession>A0A1I4IG06</accession>
<dbReference type="InterPro" id="IPR051398">
    <property type="entry name" value="Polysacch_Deacetylase"/>
</dbReference>
<dbReference type="Pfam" id="PF01522">
    <property type="entry name" value="Polysacc_deac_1"/>
    <property type="match status" value="1"/>
</dbReference>
<dbReference type="InterPro" id="IPR002509">
    <property type="entry name" value="NODB_dom"/>
</dbReference>
<evidence type="ECO:0000259" key="3">
    <source>
        <dbReference type="PROSITE" id="PS51677"/>
    </source>
</evidence>
<name>A0A1I4IG06_9BURK</name>
<dbReference type="GO" id="GO:0016810">
    <property type="term" value="F:hydrolase activity, acting on carbon-nitrogen (but not peptide) bonds"/>
    <property type="evidence" value="ECO:0007669"/>
    <property type="project" value="InterPro"/>
</dbReference>
<feature type="domain" description="NodB homology" evidence="3">
    <location>
        <begin position="86"/>
        <end position="341"/>
    </location>
</feature>
<dbReference type="AlphaFoldDB" id="A0A1I4IG06"/>
<organism evidence="4 5">
    <name type="scientific">Rugamonas rubra</name>
    <dbReference type="NCBI Taxonomy" id="758825"/>
    <lineage>
        <taxon>Bacteria</taxon>
        <taxon>Pseudomonadati</taxon>
        <taxon>Pseudomonadota</taxon>
        <taxon>Betaproteobacteria</taxon>
        <taxon>Burkholderiales</taxon>
        <taxon>Oxalobacteraceae</taxon>
        <taxon>Telluria group</taxon>
        <taxon>Rugamonas</taxon>
    </lineage>
</organism>
<dbReference type="SUPFAM" id="SSF88713">
    <property type="entry name" value="Glycoside hydrolase/deacetylase"/>
    <property type="match status" value="1"/>
</dbReference>
<evidence type="ECO:0000313" key="4">
    <source>
        <dbReference type="EMBL" id="SFL53225.1"/>
    </source>
</evidence>
<dbReference type="Proteomes" id="UP000199470">
    <property type="component" value="Unassembled WGS sequence"/>
</dbReference>
<sequence>MSGLRPGHMAGALLGRALLSPLARGGQQGLSILIYHRVLAQRDALFPEQMEQQEFDRQLVLLKSCFKVLPLIDAVRHLRAGTLPARAACITFDDGYADNAEVALPLLQKHQMPATFFVASGFIDGGRMWNDSIIELVRNARGASIDARPLGLADYAIATPQDRRDSIAALIGKLKYLPMAQRQEQVDWLIALCGLRLRDDLMMSSAQLRQLHAAGMEIGAHTVNHPILARLPTMQAHAEIEQGKLALEAMTGAPVRLLAYPNGKPGEDYTAEHVAIARDLGFEGAVSTAWGASQGAPDLFQLPRFTPWDRRAAPFLLRLARNLTAPAEQLAMPLSARRERA</sequence>
<keyword evidence="2" id="KW-0732">Signal</keyword>
<proteinExistence type="predicted"/>
<dbReference type="PROSITE" id="PS51677">
    <property type="entry name" value="NODB"/>
    <property type="match status" value="1"/>
</dbReference>
<dbReference type="GO" id="GO:0005576">
    <property type="term" value="C:extracellular region"/>
    <property type="evidence" value="ECO:0007669"/>
    <property type="project" value="UniProtKB-SubCell"/>
</dbReference>
<dbReference type="PANTHER" id="PTHR34216:SF3">
    <property type="entry name" value="POLY-BETA-1,6-N-ACETYL-D-GLUCOSAMINE N-DEACETYLASE"/>
    <property type="match status" value="1"/>
</dbReference>
<dbReference type="STRING" id="758825.SAMN02982985_00546"/>